<dbReference type="GO" id="GO:0016787">
    <property type="term" value="F:hydrolase activity"/>
    <property type="evidence" value="ECO:0007669"/>
    <property type="project" value="UniProtKB-KW"/>
</dbReference>
<dbReference type="InterPro" id="IPR029058">
    <property type="entry name" value="AB_hydrolase_fold"/>
</dbReference>
<evidence type="ECO:0000256" key="2">
    <source>
        <dbReference type="SAM" id="MobiDB-lite"/>
    </source>
</evidence>
<feature type="compositionally biased region" description="Pro residues" evidence="2">
    <location>
        <begin position="800"/>
        <end position="812"/>
    </location>
</feature>
<accession>A0A8H4AV62</accession>
<evidence type="ECO:0000313" key="4">
    <source>
        <dbReference type="EMBL" id="KAF0536247.1"/>
    </source>
</evidence>
<name>A0A8H4AV62_GIGMA</name>
<feature type="domain" description="Alpha/beta hydrolase fold-3" evidence="3">
    <location>
        <begin position="138"/>
        <end position="286"/>
    </location>
</feature>
<gene>
    <name evidence="4" type="ORF">F8M41_009213</name>
</gene>
<feature type="region of interest" description="Disordered" evidence="2">
    <location>
        <begin position="532"/>
        <end position="586"/>
    </location>
</feature>
<comment type="caution">
    <text evidence="4">The sequence shown here is derived from an EMBL/GenBank/DDBJ whole genome shotgun (WGS) entry which is preliminary data.</text>
</comment>
<dbReference type="Proteomes" id="UP000439903">
    <property type="component" value="Unassembled WGS sequence"/>
</dbReference>
<dbReference type="InterPro" id="IPR050300">
    <property type="entry name" value="GDXG_lipolytic_enzyme"/>
</dbReference>
<feature type="region of interest" description="Disordered" evidence="2">
    <location>
        <begin position="851"/>
        <end position="877"/>
    </location>
</feature>
<feature type="region of interest" description="Disordered" evidence="2">
    <location>
        <begin position="470"/>
        <end position="513"/>
    </location>
</feature>
<dbReference type="PANTHER" id="PTHR48081:SF8">
    <property type="entry name" value="ALPHA_BETA HYDROLASE FOLD-3 DOMAIN-CONTAINING PROTEIN-RELATED"/>
    <property type="match status" value="1"/>
</dbReference>
<feature type="compositionally biased region" description="Low complexity" evidence="2">
    <location>
        <begin position="866"/>
        <end position="877"/>
    </location>
</feature>
<feature type="region of interest" description="Disordered" evidence="2">
    <location>
        <begin position="791"/>
        <end position="822"/>
    </location>
</feature>
<dbReference type="Gene3D" id="3.40.50.1820">
    <property type="entry name" value="alpha/beta hydrolase"/>
    <property type="match status" value="2"/>
</dbReference>
<dbReference type="PANTHER" id="PTHR48081">
    <property type="entry name" value="AB HYDROLASE SUPERFAMILY PROTEIN C4A8.06C"/>
    <property type="match status" value="1"/>
</dbReference>
<evidence type="ECO:0000259" key="3">
    <source>
        <dbReference type="Pfam" id="PF07859"/>
    </source>
</evidence>
<evidence type="ECO:0000313" key="5">
    <source>
        <dbReference type="Proteomes" id="UP000439903"/>
    </source>
</evidence>
<keyword evidence="1 4" id="KW-0378">Hydrolase</keyword>
<feature type="compositionally biased region" description="Basic residues" evidence="2">
    <location>
        <begin position="561"/>
        <end position="577"/>
    </location>
</feature>
<feature type="compositionally biased region" description="Polar residues" evidence="2">
    <location>
        <begin position="470"/>
        <end position="485"/>
    </location>
</feature>
<dbReference type="OrthoDB" id="408631at2759"/>
<reference evidence="4 5" key="1">
    <citation type="journal article" date="2019" name="Environ. Microbiol.">
        <title>At the nexus of three kingdoms: the genome of the mycorrhizal fungus Gigaspora margarita provides insights into plant, endobacterial and fungal interactions.</title>
        <authorList>
            <person name="Venice F."/>
            <person name="Ghignone S."/>
            <person name="Salvioli di Fossalunga A."/>
            <person name="Amselem J."/>
            <person name="Novero M."/>
            <person name="Xianan X."/>
            <person name="Sedzielewska Toro K."/>
            <person name="Morin E."/>
            <person name="Lipzen A."/>
            <person name="Grigoriev I.V."/>
            <person name="Henrissat B."/>
            <person name="Martin F.M."/>
            <person name="Bonfante P."/>
        </authorList>
    </citation>
    <scope>NUCLEOTIDE SEQUENCE [LARGE SCALE GENOMIC DNA]</scope>
    <source>
        <strain evidence="4 5">BEG34</strain>
    </source>
</reference>
<feature type="compositionally biased region" description="Basic and acidic residues" evidence="2">
    <location>
        <begin position="532"/>
        <end position="545"/>
    </location>
</feature>
<protein>
    <submittedName>
        <fullName evidence="4">Alpha/beta hydrolase</fullName>
    </submittedName>
</protein>
<dbReference type="Pfam" id="PF07859">
    <property type="entry name" value="Abhydrolase_3"/>
    <property type="match status" value="1"/>
</dbReference>
<keyword evidence="5" id="KW-1185">Reference proteome</keyword>
<dbReference type="EMBL" id="WTPW01000200">
    <property type="protein sequence ID" value="KAF0536247.1"/>
    <property type="molecule type" value="Genomic_DNA"/>
</dbReference>
<dbReference type="SUPFAM" id="SSF53474">
    <property type="entry name" value="alpha/beta-Hydrolases"/>
    <property type="match status" value="1"/>
</dbReference>
<organism evidence="4 5">
    <name type="scientific">Gigaspora margarita</name>
    <dbReference type="NCBI Taxonomy" id="4874"/>
    <lineage>
        <taxon>Eukaryota</taxon>
        <taxon>Fungi</taxon>
        <taxon>Fungi incertae sedis</taxon>
        <taxon>Mucoromycota</taxon>
        <taxon>Glomeromycotina</taxon>
        <taxon>Glomeromycetes</taxon>
        <taxon>Diversisporales</taxon>
        <taxon>Gigasporaceae</taxon>
        <taxon>Gigaspora</taxon>
    </lineage>
</organism>
<feature type="compositionally biased region" description="Polar residues" evidence="2">
    <location>
        <begin position="493"/>
        <end position="502"/>
    </location>
</feature>
<proteinExistence type="predicted"/>
<dbReference type="AlphaFoldDB" id="A0A8H4AV62"/>
<sequence length="907" mass="103194">MKCEFDRKSKLDPRFAKHYEKLRNKFEKGSLWSNIWHSPFFTSLYALGLYPRVLLKHRITNNSLHPSLTIYQETAIRTLKRTFNSPLTSIRKNVSFFESLMKTFKCTEPITPLGYDTDFRGYWLGADTWQDQLPNAILLYVHGGPYVSATSLTGIESLCFLLKTLRTKYHQHIRVLAIDYELASEDPFPVGLNDLERVYRWLVSSGKPGSERVFLCGDSVGAVMVLGLLQRIYTVNNTDGDSINPLGALLISPWVELSCDSFSHFTNAKYDYLSNCLLQFASEYYVFGKRGDPNLRRQSKIINKNMSNDNIIFSWLKNVEDNFDLNDIKAIDESNRKSINIETEINLKKEIIKTKSNEKLTEFRNKRYSFVQDSNEKVTEFKNKRYSIALDSRYSKILNHDLNVDNDNDVQNDSESRLESILEAYNKIESRSISTMDDSQSLLDSLGSIMNKKGNRVITHKKNDIDKISRNGSIRSTPGSILRNSNDIDKISRNGSIHSSRPPSILRTGSVRTRRSRNSVRFSDFIEIHTETENGEPSVKHESLTRKNSGGSRHSDISKSSKSKRSLKRLRKKKNSITKKEDPFRNPYISPLHTPHHILAKYPPLFVSYGGKEVLRDDIEMFCQKCINSKKGHFSERDKNSEDLMLTEMETKDGLHPDVVVEMDEDMVHDYPILLGTFGEHSRNALTRMATFINDLLPKNHQTKFYSYPNSLNSLESSQFPASTVNDDLSDSDYSDYYGYESSKVIMSTNPVFIPKPINVPPLQPLQPIVKSLPKLRSTVSPIQPLASLPKSKYTVSSTPPIPPIPPLPPLNNLPKSKSTISPLQPLNKIKSISISNQSILKTLRESMSSTSTYSTKSTKSHSEHSSNASIRSHSASSDIFANSRKIPIKSLSLYPIIPIKEESYNV</sequence>
<evidence type="ECO:0000256" key="1">
    <source>
        <dbReference type="ARBA" id="ARBA00022801"/>
    </source>
</evidence>
<dbReference type="InterPro" id="IPR013094">
    <property type="entry name" value="AB_hydrolase_3"/>
</dbReference>